<dbReference type="OrthoDB" id="9763101at2"/>
<dbReference type="EMBL" id="NBIM01000006">
    <property type="protein sequence ID" value="OXY81000.1"/>
    <property type="molecule type" value="Genomic_DNA"/>
</dbReference>
<evidence type="ECO:0000313" key="3">
    <source>
        <dbReference type="Proteomes" id="UP000242757"/>
    </source>
</evidence>
<dbReference type="RefSeq" id="WP_094201590.1">
    <property type="nucleotide sequence ID" value="NZ_NBIM01000006.1"/>
</dbReference>
<dbReference type="InterPro" id="IPR036237">
    <property type="entry name" value="Xyl_isomerase-like_sf"/>
</dbReference>
<organism evidence="2 3">
    <name type="scientific">Oceanimonas doudoroffii</name>
    <dbReference type="NCBI Taxonomy" id="84158"/>
    <lineage>
        <taxon>Bacteria</taxon>
        <taxon>Pseudomonadati</taxon>
        <taxon>Pseudomonadota</taxon>
        <taxon>Gammaproteobacteria</taxon>
        <taxon>Aeromonadales</taxon>
        <taxon>Aeromonadaceae</taxon>
        <taxon>Oceanimonas</taxon>
    </lineage>
</organism>
<dbReference type="Gene3D" id="3.20.20.150">
    <property type="entry name" value="Divalent-metal-dependent TIM barrel enzymes"/>
    <property type="match status" value="1"/>
</dbReference>
<dbReference type="Pfam" id="PF05114">
    <property type="entry name" value="MbnB_TglH_ChrH"/>
    <property type="match status" value="1"/>
</dbReference>
<proteinExistence type="inferred from homology"/>
<evidence type="ECO:0000256" key="1">
    <source>
        <dbReference type="HAMAP-Rule" id="MF_00697"/>
    </source>
</evidence>
<reference evidence="2 3" key="1">
    <citation type="submission" date="2017-08" db="EMBL/GenBank/DDBJ databases">
        <title>A Genome Sequence of Oceanimonas doudoroffii ATCC 27123T.</title>
        <authorList>
            <person name="Brennan M.A."/>
            <person name="Maclea K.S."/>
            <person name="Mcclelland W.D."/>
            <person name="Trachtenberg A.M."/>
        </authorList>
    </citation>
    <scope>NUCLEOTIDE SEQUENCE [LARGE SCALE GENOMIC DNA]</scope>
    <source>
        <strain evidence="2 3">ATCC 27123</strain>
    </source>
</reference>
<protein>
    <recommendedName>
        <fullName evidence="1">UPF0276 protein B6S08_14845</fullName>
    </recommendedName>
</protein>
<comment type="similarity">
    <text evidence="1">Belongs to the UPF0276 family.</text>
</comment>
<gene>
    <name evidence="2" type="ORF">B6S08_14845</name>
</gene>
<dbReference type="SUPFAM" id="SSF51658">
    <property type="entry name" value="Xylose isomerase-like"/>
    <property type="match status" value="1"/>
</dbReference>
<sequence length="299" mass="33133">MDHHPYRAGTGASRLPATAGLGLKLQHAEEILTTRPSLGFVEIHAENFMVDGGPRHHYLSRIREHYALSVHGVGLSLGGMEPLDEDHLARLARLVQRYQPEAVSEHLAWAGHGGRFLNDLLPLPYTPASLQRLCDHIDRVQQVLGRPIMLENPATYVRFSKSSLMEADFIREAVRRSGCGLLLDVNNVYITAVNHRLDAQDYIAALPLDQVGEVHLAGFDEQADDSGAALLIDHHGSPVAEPVWALYQGLLERTGPLPTLLERDNNVPALNELLAETGHIHRLLHEADHHASNKEHRHA</sequence>
<accession>A0A233RC88</accession>
<evidence type="ECO:0000313" key="2">
    <source>
        <dbReference type="EMBL" id="OXY81000.1"/>
    </source>
</evidence>
<dbReference type="NCBIfam" id="NF003818">
    <property type="entry name" value="PRK05409.1"/>
    <property type="match status" value="1"/>
</dbReference>
<keyword evidence="3" id="KW-1185">Reference proteome</keyword>
<name>A0A233RC88_9GAMM</name>
<dbReference type="AlphaFoldDB" id="A0A233RC88"/>
<dbReference type="InterPro" id="IPR007801">
    <property type="entry name" value="MbnB/TglH/ChrH"/>
</dbReference>
<dbReference type="PANTHER" id="PTHR42194">
    <property type="entry name" value="UPF0276 PROTEIN HI_1600"/>
    <property type="match status" value="1"/>
</dbReference>
<comment type="caution">
    <text evidence="2">The sequence shown here is derived from an EMBL/GenBank/DDBJ whole genome shotgun (WGS) entry which is preliminary data.</text>
</comment>
<dbReference type="PANTHER" id="PTHR42194:SF1">
    <property type="entry name" value="UPF0276 PROTEIN HI_1600"/>
    <property type="match status" value="1"/>
</dbReference>
<dbReference type="Proteomes" id="UP000242757">
    <property type="component" value="Unassembled WGS sequence"/>
</dbReference>
<dbReference type="HAMAP" id="MF_00697">
    <property type="entry name" value="UPF0276"/>
    <property type="match status" value="1"/>
</dbReference>